<dbReference type="EMBL" id="UOES01000014">
    <property type="protein sequence ID" value="VAW25754.1"/>
    <property type="molecule type" value="Genomic_DNA"/>
</dbReference>
<protein>
    <submittedName>
        <fullName evidence="1">Uncharacterized protein</fullName>
    </submittedName>
</protein>
<organism evidence="1">
    <name type="scientific">hydrothermal vent metagenome</name>
    <dbReference type="NCBI Taxonomy" id="652676"/>
    <lineage>
        <taxon>unclassified sequences</taxon>
        <taxon>metagenomes</taxon>
        <taxon>ecological metagenomes</taxon>
    </lineage>
</organism>
<name>A0A3B0V0V1_9ZZZZ</name>
<feature type="non-terminal residue" evidence="1">
    <location>
        <position position="1"/>
    </location>
</feature>
<sequence length="56" mass="6564">NAKRFLIKYSLGTPSAVSRAIESLLKKEMILHNAGVEVPYYEVYDKYLMRWLQSKN</sequence>
<accession>A0A3B0V0V1</accession>
<evidence type="ECO:0000313" key="1">
    <source>
        <dbReference type="EMBL" id="VAW25754.1"/>
    </source>
</evidence>
<dbReference type="AlphaFoldDB" id="A0A3B0V0V1"/>
<proteinExistence type="predicted"/>
<reference evidence="1" key="1">
    <citation type="submission" date="2018-06" db="EMBL/GenBank/DDBJ databases">
        <authorList>
            <person name="Zhirakovskaya E."/>
        </authorList>
    </citation>
    <scope>NUCLEOTIDE SEQUENCE</scope>
</reference>
<gene>
    <name evidence="1" type="ORF">MNBD_BACTEROID06-148</name>
</gene>